<dbReference type="STRING" id="1120989.SAMN02745227_00572"/>
<keyword evidence="7" id="KW-1185">Reference proteome</keyword>
<dbReference type="InterPro" id="IPR001279">
    <property type="entry name" value="Metallo-B-lactamas"/>
</dbReference>
<dbReference type="Pfam" id="PF00753">
    <property type="entry name" value="Lactamase_B"/>
    <property type="match status" value="1"/>
</dbReference>
<feature type="domain" description="Metallo-beta-lactamase" evidence="5">
    <location>
        <begin position="13"/>
        <end position="188"/>
    </location>
</feature>
<evidence type="ECO:0000256" key="4">
    <source>
        <dbReference type="ARBA" id="ARBA00022833"/>
    </source>
</evidence>
<keyword evidence="4" id="KW-0862">Zinc</keyword>
<dbReference type="PANTHER" id="PTHR46233:SF3">
    <property type="entry name" value="HYDROXYACYLGLUTATHIONE HYDROLASE GLOC"/>
    <property type="match status" value="1"/>
</dbReference>
<keyword evidence="3" id="KW-0378">Hydrolase</keyword>
<dbReference type="Proteomes" id="UP000243547">
    <property type="component" value="Unassembled WGS sequence"/>
</dbReference>
<dbReference type="GO" id="GO:0016787">
    <property type="term" value="F:hydrolase activity"/>
    <property type="evidence" value="ECO:0007669"/>
    <property type="project" value="UniProtKB-KW"/>
</dbReference>
<evidence type="ECO:0000256" key="2">
    <source>
        <dbReference type="ARBA" id="ARBA00022723"/>
    </source>
</evidence>
<dbReference type="AlphaFoldDB" id="A0A1M6LMN2"/>
<dbReference type="SUPFAM" id="SSF56281">
    <property type="entry name" value="Metallo-hydrolase/oxidoreductase"/>
    <property type="match status" value="1"/>
</dbReference>
<evidence type="ECO:0000259" key="5">
    <source>
        <dbReference type="SMART" id="SM00849"/>
    </source>
</evidence>
<dbReference type="GO" id="GO:0046872">
    <property type="term" value="F:metal ion binding"/>
    <property type="evidence" value="ECO:0007669"/>
    <property type="project" value="UniProtKB-KW"/>
</dbReference>
<dbReference type="CDD" id="cd06262">
    <property type="entry name" value="metallo-hydrolase-like_MBL-fold"/>
    <property type="match status" value="1"/>
</dbReference>
<dbReference type="InterPro" id="IPR051453">
    <property type="entry name" value="MBL_Glyoxalase_II"/>
</dbReference>
<dbReference type="OrthoDB" id="9802248at2"/>
<dbReference type="RefSeq" id="WP_072906134.1">
    <property type="nucleotide sequence ID" value="NZ_FRAI01000005.1"/>
</dbReference>
<name>A0A1M6LMN2_9FIRM</name>
<evidence type="ECO:0000313" key="7">
    <source>
        <dbReference type="Proteomes" id="UP000243547"/>
    </source>
</evidence>
<comment type="cofactor">
    <cofactor evidence="1">
        <name>Zn(2+)</name>
        <dbReference type="ChEBI" id="CHEBI:29105"/>
    </cofactor>
</comment>
<keyword evidence="2" id="KW-0479">Metal-binding</keyword>
<evidence type="ECO:0000256" key="3">
    <source>
        <dbReference type="ARBA" id="ARBA00022801"/>
    </source>
</evidence>
<sequence length="206" mass="22621">MLQIKTLVVGPIQNNCYIVSDQDKRAFIVDPGGDAPKIIEACRGLDVLYIINTHGHIDHIGGNKGVKEAFPLGKLVIHQDDEKMLYNPNLNLSRLLGEPIVSPKADLVVKDNDILPFGDREIKIIHVPGHTPGGILIQIENFLFSGDTVFAGSIGRTDLPGGDMKTLLNSIKGKFLTLPDSLIVYPGHGEETTVEEERKSNPFFQF</sequence>
<reference evidence="7" key="1">
    <citation type="submission" date="2016-11" db="EMBL/GenBank/DDBJ databases">
        <authorList>
            <person name="Varghese N."/>
            <person name="Submissions S."/>
        </authorList>
    </citation>
    <scope>NUCLEOTIDE SEQUENCE [LARGE SCALE GENOMIC DNA]</scope>
    <source>
        <strain evidence="7">DSM 14826</strain>
    </source>
</reference>
<evidence type="ECO:0000256" key="1">
    <source>
        <dbReference type="ARBA" id="ARBA00001947"/>
    </source>
</evidence>
<dbReference type="PANTHER" id="PTHR46233">
    <property type="entry name" value="HYDROXYACYLGLUTATHIONE HYDROLASE GLOC"/>
    <property type="match status" value="1"/>
</dbReference>
<protein>
    <submittedName>
        <fullName evidence="6">Glyoxylase, beta-lactamase superfamily II</fullName>
    </submittedName>
</protein>
<evidence type="ECO:0000313" key="6">
    <source>
        <dbReference type="EMBL" id="SHJ72424.1"/>
    </source>
</evidence>
<dbReference type="EMBL" id="FRAI01000005">
    <property type="protein sequence ID" value="SHJ72424.1"/>
    <property type="molecule type" value="Genomic_DNA"/>
</dbReference>
<organism evidence="6 7">
    <name type="scientific">Anaerobranca californiensis DSM 14826</name>
    <dbReference type="NCBI Taxonomy" id="1120989"/>
    <lineage>
        <taxon>Bacteria</taxon>
        <taxon>Bacillati</taxon>
        <taxon>Bacillota</taxon>
        <taxon>Clostridia</taxon>
        <taxon>Eubacteriales</taxon>
        <taxon>Proteinivoracaceae</taxon>
        <taxon>Anaerobranca</taxon>
    </lineage>
</organism>
<dbReference type="SMART" id="SM00849">
    <property type="entry name" value="Lactamase_B"/>
    <property type="match status" value="1"/>
</dbReference>
<dbReference type="InterPro" id="IPR036866">
    <property type="entry name" value="RibonucZ/Hydroxyglut_hydro"/>
</dbReference>
<accession>A0A1M6LMN2</accession>
<proteinExistence type="predicted"/>
<gene>
    <name evidence="6" type="ORF">SAMN02745227_00572</name>
</gene>
<dbReference type="Gene3D" id="3.60.15.10">
    <property type="entry name" value="Ribonuclease Z/Hydroxyacylglutathione hydrolase-like"/>
    <property type="match status" value="1"/>
</dbReference>